<comment type="caution">
    <text evidence="1">The sequence shown here is derived from an EMBL/GenBank/DDBJ whole genome shotgun (WGS) entry which is preliminary data.</text>
</comment>
<protein>
    <submittedName>
        <fullName evidence="1">Four helix bundle protein</fullName>
    </submittedName>
</protein>
<dbReference type="InterPro" id="IPR036583">
    <property type="entry name" value="23S_rRNA_IVS_sf"/>
</dbReference>
<dbReference type="NCBIfam" id="NF008912">
    <property type="entry name" value="PRK12275.1-6"/>
    <property type="match status" value="1"/>
</dbReference>
<reference evidence="2" key="1">
    <citation type="journal article" date="2019" name="Int. J. Syst. Evol. Microbiol.">
        <title>The Global Catalogue of Microorganisms (GCM) 10K type strain sequencing project: providing services to taxonomists for standard genome sequencing and annotation.</title>
        <authorList>
            <consortium name="The Broad Institute Genomics Platform"/>
            <consortium name="The Broad Institute Genome Sequencing Center for Infectious Disease"/>
            <person name="Wu L."/>
            <person name="Ma J."/>
        </authorList>
    </citation>
    <scope>NUCLEOTIDE SEQUENCE [LARGE SCALE GENOMIC DNA]</scope>
    <source>
        <strain evidence="2">CCUG 57942</strain>
    </source>
</reference>
<dbReference type="PANTHER" id="PTHR38471">
    <property type="entry name" value="FOUR HELIX BUNDLE PROTEIN"/>
    <property type="match status" value="1"/>
</dbReference>
<evidence type="ECO:0000313" key="1">
    <source>
        <dbReference type="EMBL" id="MFD2160674.1"/>
    </source>
</evidence>
<dbReference type="Gene3D" id="1.20.1440.60">
    <property type="entry name" value="23S rRNA-intervening sequence"/>
    <property type="match status" value="1"/>
</dbReference>
<proteinExistence type="predicted"/>
<name>A0ABW4ZFN7_9BACT</name>
<dbReference type="Proteomes" id="UP001597389">
    <property type="component" value="Unassembled WGS sequence"/>
</dbReference>
<dbReference type="SUPFAM" id="SSF158446">
    <property type="entry name" value="IVS-encoded protein-like"/>
    <property type="match status" value="1"/>
</dbReference>
<dbReference type="InterPro" id="IPR012657">
    <property type="entry name" value="23S_rRNA-intervening_sequence"/>
</dbReference>
<dbReference type="Pfam" id="PF05635">
    <property type="entry name" value="23S_rRNA_IVP"/>
    <property type="match status" value="1"/>
</dbReference>
<dbReference type="PANTHER" id="PTHR38471:SF2">
    <property type="entry name" value="FOUR HELIX BUNDLE PROTEIN"/>
    <property type="match status" value="1"/>
</dbReference>
<dbReference type="EMBL" id="JBHUJB010000089">
    <property type="protein sequence ID" value="MFD2160674.1"/>
    <property type="molecule type" value="Genomic_DNA"/>
</dbReference>
<sequence length="123" mass="14056">MSFHSFEDLEVWKKSCQQSVATIEALKGFKNRTLLDQMTRSCISVPSNIAEGQGRDAPRDFIRFLNIAQGSNYELRTQFYISQKAGLLDKETSCSLIEENKKISSMLHGLIQSVKRRTKEHNT</sequence>
<evidence type="ECO:0000313" key="2">
    <source>
        <dbReference type="Proteomes" id="UP001597389"/>
    </source>
</evidence>
<dbReference type="CDD" id="cd16377">
    <property type="entry name" value="23S_rRNA_IVP_like"/>
    <property type="match status" value="1"/>
</dbReference>
<dbReference type="NCBIfam" id="TIGR02436">
    <property type="entry name" value="four helix bundle protein"/>
    <property type="match status" value="1"/>
</dbReference>
<keyword evidence="2" id="KW-1185">Reference proteome</keyword>
<organism evidence="1 2">
    <name type="scientific">Rubritalea tangerina</name>
    <dbReference type="NCBI Taxonomy" id="430798"/>
    <lineage>
        <taxon>Bacteria</taxon>
        <taxon>Pseudomonadati</taxon>
        <taxon>Verrucomicrobiota</taxon>
        <taxon>Verrucomicrobiia</taxon>
        <taxon>Verrucomicrobiales</taxon>
        <taxon>Rubritaleaceae</taxon>
        <taxon>Rubritalea</taxon>
    </lineage>
</organism>
<dbReference type="RefSeq" id="WP_377085538.1">
    <property type="nucleotide sequence ID" value="NZ_JBHSJL010000002.1"/>
</dbReference>
<accession>A0ABW4ZFN7</accession>
<gene>
    <name evidence="1" type="ORF">ACFSW8_17350</name>
</gene>